<dbReference type="Proteomes" id="UP001153678">
    <property type="component" value="Unassembled WGS sequence"/>
</dbReference>
<proteinExistence type="predicted"/>
<sequence length="725" mass="82234">MKKIREIIEESNSSDKSVKRNSLLNLKADLKKSIQTSQVINGNKKVIKNVRKILALVKKAADKNLEGEVLSKHIEQILQETESNDDDLKKECEKLHKLYNRPITIDKYKIIMGKILIKESDELTDNQKQKLEIFDELEKENKELKQKLEELESKNEESKSSKIKDKEEKQGIFGDPVNKTMKLRGDLVIRDYPNLEIINLDNTEEITSLTIENCPKIESISVYCNKITKIVGLEELPLLNKLNCVGNLIDRLDISKNFKLTELRVFRNPPNMELVGLQNLSYIEDIVTNEGNPINFSQIVRKELEEVAEKLGIDKNELENKSGEEIKGLIQEEGKIIRENETKLNDPELGLPAQEAQTWLNNLGIDKNTRKRIEGVKSSVGVLSPTNPREELKGELKIEDFPELEELDLEDVRELDKLVIKNCPKLREVILLNSGVKKLELGSGLDNLLFLDFSFDTDVDDRPVERKLDELDLGNVPNLKVLRSCGVQQTNLKGIEKLTQLQTLDSATKLGGANLSQIPTGKTLKDLIDNFSADQDNLQKKLKKIQKDLGLGEGEEATEEQFSNKIQELKQQPTQAVSDLLNKINNLGLGLTGTEINEQKVLDKITELINRPTQADYDAIKVERDELRESVIKKEDMVKDDKIVFDKLGISFADYEGKIVNVKASEVGNIRNEMIEKKFGELSTQNNTSFYLNIGLSVLAIASLATIVWLVLRENNPKEEPEPEK</sequence>
<protein>
    <submittedName>
        <fullName evidence="3">13541_t:CDS:1</fullName>
    </submittedName>
</protein>
<name>A0A9W4SBF9_9GLOM</name>
<accession>A0A9W4SBF9</accession>
<keyword evidence="2" id="KW-0472">Membrane</keyword>
<dbReference type="AlphaFoldDB" id="A0A9W4SBF9"/>
<dbReference type="SUPFAM" id="SSF52058">
    <property type="entry name" value="L domain-like"/>
    <property type="match status" value="1"/>
</dbReference>
<evidence type="ECO:0000313" key="4">
    <source>
        <dbReference type="Proteomes" id="UP001153678"/>
    </source>
</evidence>
<dbReference type="InterPro" id="IPR032675">
    <property type="entry name" value="LRR_dom_sf"/>
</dbReference>
<feature type="coiled-coil region" evidence="1">
    <location>
        <begin position="78"/>
        <end position="168"/>
    </location>
</feature>
<organism evidence="3 4">
    <name type="scientific">Funneliformis geosporum</name>
    <dbReference type="NCBI Taxonomy" id="1117311"/>
    <lineage>
        <taxon>Eukaryota</taxon>
        <taxon>Fungi</taxon>
        <taxon>Fungi incertae sedis</taxon>
        <taxon>Mucoromycota</taxon>
        <taxon>Glomeromycotina</taxon>
        <taxon>Glomeromycetes</taxon>
        <taxon>Glomerales</taxon>
        <taxon>Glomeraceae</taxon>
        <taxon>Funneliformis</taxon>
    </lineage>
</organism>
<dbReference type="EMBL" id="CAMKVN010000030">
    <property type="protein sequence ID" value="CAI2162264.1"/>
    <property type="molecule type" value="Genomic_DNA"/>
</dbReference>
<dbReference type="Gene3D" id="3.80.10.10">
    <property type="entry name" value="Ribonuclease Inhibitor"/>
    <property type="match status" value="2"/>
</dbReference>
<feature type="transmembrane region" description="Helical" evidence="2">
    <location>
        <begin position="690"/>
        <end position="712"/>
    </location>
</feature>
<dbReference type="OrthoDB" id="6334211at2759"/>
<evidence type="ECO:0000313" key="3">
    <source>
        <dbReference type="EMBL" id="CAI2162264.1"/>
    </source>
</evidence>
<evidence type="ECO:0000256" key="1">
    <source>
        <dbReference type="SAM" id="Coils"/>
    </source>
</evidence>
<keyword evidence="4" id="KW-1185">Reference proteome</keyword>
<evidence type="ECO:0000256" key="2">
    <source>
        <dbReference type="SAM" id="Phobius"/>
    </source>
</evidence>
<keyword evidence="1" id="KW-0175">Coiled coil</keyword>
<reference evidence="3" key="1">
    <citation type="submission" date="2022-08" db="EMBL/GenBank/DDBJ databases">
        <authorList>
            <person name="Kallberg Y."/>
            <person name="Tangrot J."/>
            <person name="Rosling A."/>
        </authorList>
    </citation>
    <scope>NUCLEOTIDE SEQUENCE</scope>
    <source>
        <strain evidence="3">Wild A</strain>
    </source>
</reference>
<keyword evidence="2" id="KW-1133">Transmembrane helix</keyword>
<keyword evidence="2" id="KW-0812">Transmembrane</keyword>
<comment type="caution">
    <text evidence="3">The sequence shown here is derived from an EMBL/GenBank/DDBJ whole genome shotgun (WGS) entry which is preliminary data.</text>
</comment>
<gene>
    <name evidence="3" type="ORF">FWILDA_LOCUS467</name>
</gene>